<gene>
    <name evidence="2" type="ORF">LOC62_04G006100</name>
</gene>
<feature type="region of interest" description="Disordered" evidence="1">
    <location>
        <begin position="47"/>
        <end position="70"/>
    </location>
</feature>
<dbReference type="Proteomes" id="UP000827549">
    <property type="component" value="Chromosome 4"/>
</dbReference>
<dbReference type="EMBL" id="CP086717">
    <property type="protein sequence ID" value="WOO82620.1"/>
    <property type="molecule type" value="Genomic_DNA"/>
</dbReference>
<sequence>MRPQVTLDEILALSSDVLPLQTTGMVNPFPPPEPGVGYTRICLAPNPEDDEAAAGNAEGDSARVADDAKA</sequence>
<protein>
    <submittedName>
        <fullName evidence="2">Uncharacterized protein</fullName>
    </submittedName>
</protein>
<keyword evidence="3" id="KW-1185">Reference proteome</keyword>
<evidence type="ECO:0000313" key="3">
    <source>
        <dbReference type="Proteomes" id="UP000827549"/>
    </source>
</evidence>
<organism evidence="2 3">
    <name type="scientific">Vanrija pseudolonga</name>
    <dbReference type="NCBI Taxonomy" id="143232"/>
    <lineage>
        <taxon>Eukaryota</taxon>
        <taxon>Fungi</taxon>
        <taxon>Dikarya</taxon>
        <taxon>Basidiomycota</taxon>
        <taxon>Agaricomycotina</taxon>
        <taxon>Tremellomycetes</taxon>
        <taxon>Trichosporonales</taxon>
        <taxon>Trichosporonaceae</taxon>
        <taxon>Vanrija</taxon>
    </lineage>
</organism>
<evidence type="ECO:0000313" key="2">
    <source>
        <dbReference type="EMBL" id="WOO82620.1"/>
    </source>
</evidence>
<proteinExistence type="predicted"/>
<dbReference type="AlphaFoldDB" id="A0AAF1BLT9"/>
<reference evidence="2" key="1">
    <citation type="submission" date="2023-10" db="EMBL/GenBank/DDBJ databases">
        <authorList>
            <person name="Noh H."/>
        </authorList>
    </citation>
    <scope>NUCLEOTIDE SEQUENCE</scope>
    <source>
        <strain evidence="2">DUCC4014</strain>
    </source>
</reference>
<name>A0AAF1BLT9_9TREE</name>
<feature type="compositionally biased region" description="Basic and acidic residues" evidence="1">
    <location>
        <begin position="60"/>
        <end position="70"/>
    </location>
</feature>
<accession>A0AAF1BLT9</accession>
<dbReference type="GeneID" id="87809327"/>
<dbReference type="RefSeq" id="XP_062628652.1">
    <property type="nucleotide sequence ID" value="XM_062772668.1"/>
</dbReference>
<evidence type="ECO:0000256" key="1">
    <source>
        <dbReference type="SAM" id="MobiDB-lite"/>
    </source>
</evidence>